<dbReference type="EMBL" id="VDEP01000270">
    <property type="protein sequence ID" value="KAA1117107.1"/>
    <property type="molecule type" value="Genomic_DNA"/>
</dbReference>
<dbReference type="AlphaFoldDB" id="A0A5B0QUY6"/>
<dbReference type="InterPro" id="IPR013762">
    <property type="entry name" value="Integrase-like_cat_sf"/>
</dbReference>
<accession>A0A5B0QUY6</accession>
<sequence>MIKSSTYIDIDTPKKPCKMAVTIKIMVKLTELLSSGDPFQRALFDLSVVAFWGMARLVELTYNNSNGPLWRQALLLTSDVHFNQEERGNNVTLVVRGAKKASPGEELLNEAKQFVATNGETLLFGFTGTDGSQTHITKPVATRALDKIWKAQNFEGVSGHCFRVGGASIQKDFRVPDKQICVRGRWNSDCYKLYLREFPSDKLKATFALLNRLEECWTRSTLKEC</sequence>
<evidence type="ECO:0000313" key="2">
    <source>
        <dbReference type="EMBL" id="KAA1117107.1"/>
    </source>
</evidence>
<dbReference type="PANTHER" id="PTHR34605:SF3">
    <property type="entry name" value="P CELL-TYPE AGGLUTINATION PROTEIN MAP4-LIKE-RELATED"/>
    <property type="match status" value="1"/>
</dbReference>
<reference evidence="2 3" key="1">
    <citation type="submission" date="2019-05" db="EMBL/GenBank/DDBJ databases">
        <title>Emergence of the Ug99 lineage of the wheat stem rust pathogen through somatic hybridization.</title>
        <authorList>
            <person name="Li F."/>
            <person name="Upadhyaya N.M."/>
            <person name="Sperschneider J."/>
            <person name="Matny O."/>
            <person name="Nguyen-Phuc H."/>
            <person name="Mago R."/>
            <person name="Raley C."/>
            <person name="Miller M.E."/>
            <person name="Silverstein K.A.T."/>
            <person name="Henningsen E."/>
            <person name="Hirsch C.D."/>
            <person name="Visser B."/>
            <person name="Pretorius Z.A."/>
            <person name="Steffenson B.J."/>
            <person name="Schwessinger B."/>
            <person name="Dodds P.N."/>
            <person name="Figueroa M."/>
        </authorList>
    </citation>
    <scope>NUCLEOTIDE SEQUENCE [LARGE SCALE GENOMIC DNA]</scope>
    <source>
        <strain evidence="2 3">Ug99</strain>
    </source>
</reference>
<dbReference type="InterPro" id="IPR011010">
    <property type="entry name" value="DNA_brk_join_enz"/>
</dbReference>
<dbReference type="PANTHER" id="PTHR34605">
    <property type="entry name" value="PHAGE_INTEGRASE DOMAIN-CONTAINING PROTEIN"/>
    <property type="match status" value="1"/>
</dbReference>
<dbReference type="GO" id="GO:0003677">
    <property type="term" value="F:DNA binding"/>
    <property type="evidence" value="ECO:0007669"/>
    <property type="project" value="InterPro"/>
</dbReference>
<dbReference type="Gene3D" id="1.10.443.10">
    <property type="entry name" value="Intergrase catalytic core"/>
    <property type="match status" value="1"/>
</dbReference>
<evidence type="ECO:0000313" key="3">
    <source>
        <dbReference type="Proteomes" id="UP000325313"/>
    </source>
</evidence>
<evidence type="ECO:0000256" key="1">
    <source>
        <dbReference type="ARBA" id="ARBA00023172"/>
    </source>
</evidence>
<dbReference type="GO" id="GO:0006310">
    <property type="term" value="P:DNA recombination"/>
    <property type="evidence" value="ECO:0007669"/>
    <property type="project" value="UniProtKB-KW"/>
</dbReference>
<gene>
    <name evidence="2" type="ORF">PGTUg99_035883</name>
</gene>
<proteinExistence type="predicted"/>
<dbReference type="GO" id="GO:0015074">
    <property type="term" value="P:DNA integration"/>
    <property type="evidence" value="ECO:0007669"/>
    <property type="project" value="InterPro"/>
</dbReference>
<organism evidence="2 3">
    <name type="scientific">Puccinia graminis f. sp. tritici</name>
    <dbReference type="NCBI Taxonomy" id="56615"/>
    <lineage>
        <taxon>Eukaryota</taxon>
        <taxon>Fungi</taxon>
        <taxon>Dikarya</taxon>
        <taxon>Basidiomycota</taxon>
        <taxon>Pucciniomycotina</taxon>
        <taxon>Pucciniomycetes</taxon>
        <taxon>Pucciniales</taxon>
        <taxon>Pucciniaceae</taxon>
        <taxon>Puccinia</taxon>
    </lineage>
</organism>
<dbReference type="SUPFAM" id="SSF56349">
    <property type="entry name" value="DNA breaking-rejoining enzymes"/>
    <property type="match status" value="1"/>
</dbReference>
<evidence type="ECO:0008006" key="4">
    <source>
        <dbReference type="Google" id="ProtNLM"/>
    </source>
</evidence>
<comment type="caution">
    <text evidence="2">The sequence shown here is derived from an EMBL/GenBank/DDBJ whole genome shotgun (WGS) entry which is preliminary data.</text>
</comment>
<dbReference type="Proteomes" id="UP000325313">
    <property type="component" value="Unassembled WGS sequence"/>
</dbReference>
<protein>
    <recommendedName>
        <fullName evidence="4">Tyr recombinase domain-containing protein</fullName>
    </recommendedName>
</protein>
<keyword evidence="1" id="KW-0233">DNA recombination</keyword>
<name>A0A5B0QUY6_PUCGR</name>
<dbReference type="InterPro" id="IPR052925">
    <property type="entry name" value="Phage_Integrase-like_Recomb"/>
</dbReference>